<name>A0A150XIV0_ROSEK</name>
<evidence type="ECO:0000259" key="2">
    <source>
        <dbReference type="Pfam" id="PF03372"/>
    </source>
</evidence>
<dbReference type="CDD" id="cd09083">
    <property type="entry name" value="EEP-1"/>
    <property type="match status" value="1"/>
</dbReference>
<comment type="caution">
    <text evidence="3">The sequence shown here is derived from an EMBL/GenBank/DDBJ whole genome shotgun (WGS) entry which is preliminary data.</text>
</comment>
<dbReference type="InterPro" id="IPR050410">
    <property type="entry name" value="CCR4/nocturin_mRNA_transcr"/>
</dbReference>
<accession>A0A150XIV0</accession>
<dbReference type="Gene3D" id="3.60.10.10">
    <property type="entry name" value="Endonuclease/exonuclease/phosphatase"/>
    <property type="match status" value="1"/>
</dbReference>
<feature type="signal peptide" evidence="1">
    <location>
        <begin position="1"/>
        <end position="17"/>
    </location>
</feature>
<dbReference type="OrthoDB" id="9793162at2"/>
<feature type="domain" description="Endonuclease/exonuclease/phosphatase" evidence="2">
    <location>
        <begin position="32"/>
        <end position="270"/>
    </location>
</feature>
<proteinExistence type="predicted"/>
<evidence type="ECO:0000313" key="3">
    <source>
        <dbReference type="EMBL" id="KYG78669.1"/>
    </source>
</evidence>
<keyword evidence="1" id="KW-0732">Signal</keyword>
<dbReference type="Proteomes" id="UP000075583">
    <property type="component" value="Unassembled WGS sequence"/>
</dbReference>
<dbReference type="RefSeq" id="WP_062591069.1">
    <property type="nucleotide sequence ID" value="NZ_LQZQ01000009.1"/>
</dbReference>
<dbReference type="STRING" id="279360.MB14_18245"/>
<dbReference type="EMBL" id="LQZQ01000009">
    <property type="protein sequence ID" value="KYG78669.1"/>
    <property type="molecule type" value="Genomic_DNA"/>
</dbReference>
<reference evidence="3" key="1">
    <citation type="submission" date="2016-01" db="EMBL/GenBank/DDBJ databases">
        <title>Genome sequencing of Roseivirga ehrenbergii KMM 6017.</title>
        <authorList>
            <person name="Selvaratnam C."/>
            <person name="Thevarajoo S."/>
            <person name="Goh K.M."/>
            <person name="Ee R."/>
            <person name="Chan K.-G."/>
            <person name="Chong C.S."/>
        </authorList>
    </citation>
    <scope>NUCLEOTIDE SEQUENCE [LARGE SCALE GENOMIC DNA]</scope>
    <source>
        <strain evidence="3">KMM 6017</strain>
    </source>
</reference>
<feature type="chain" id="PRO_5007574803" description="Endonuclease/exonuclease/phosphatase domain-containing protein" evidence="1">
    <location>
        <begin position="18"/>
        <end position="280"/>
    </location>
</feature>
<protein>
    <recommendedName>
        <fullName evidence="2">Endonuclease/exonuclease/phosphatase domain-containing protein</fullName>
    </recommendedName>
</protein>
<evidence type="ECO:0000256" key="1">
    <source>
        <dbReference type="SAM" id="SignalP"/>
    </source>
</evidence>
<dbReference type="Pfam" id="PF03372">
    <property type="entry name" value="Exo_endo_phos"/>
    <property type="match status" value="1"/>
</dbReference>
<organism evidence="3 4">
    <name type="scientific">Roseivirga ehrenbergii (strain DSM 102268 / JCM 13514 / KCTC 12282 / NCIMB 14502 / KMM 6017)</name>
    <dbReference type="NCBI Taxonomy" id="279360"/>
    <lineage>
        <taxon>Bacteria</taxon>
        <taxon>Pseudomonadati</taxon>
        <taxon>Bacteroidota</taxon>
        <taxon>Cytophagia</taxon>
        <taxon>Cytophagales</taxon>
        <taxon>Roseivirgaceae</taxon>
        <taxon>Roseivirga</taxon>
    </lineage>
</organism>
<dbReference type="InterPro" id="IPR036691">
    <property type="entry name" value="Endo/exonu/phosph_ase_sf"/>
</dbReference>
<sequence>MKFLFSLLVLFSGVLNATSFEQDPVNEIQVASLNLLYGTPADLENTWKKRKSRAIANLQQYKDGIICLQEVNETQIKDISKGVSGLDVVYRTQGLKNGDGKANAIFYSKKTWKLIEEETFWLSDTPTKPESKSWGNTLPRIATVVVLENKTDKKRIRVLNTLLDHRSESSRLNSIEMILSKLEDYKDQYPTLLVGDFNVPSDDIVTKRILEEYADTYTGGPFEGCTYHSFHGGRNCPRIDYIFYRKSDGFEMTTSGIDRFERNRLYVSDHYLIHAKFTLK</sequence>
<keyword evidence="4" id="KW-1185">Reference proteome</keyword>
<dbReference type="SUPFAM" id="SSF56219">
    <property type="entry name" value="DNase I-like"/>
    <property type="match status" value="1"/>
</dbReference>
<gene>
    <name evidence="3" type="ORF">MB14_18245</name>
</gene>
<dbReference type="AlphaFoldDB" id="A0A150XIV0"/>
<dbReference type="PANTHER" id="PTHR12121">
    <property type="entry name" value="CARBON CATABOLITE REPRESSOR PROTEIN 4"/>
    <property type="match status" value="1"/>
</dbReference>
<dbReference type="GO" id="GO:0000175">
    <property type="term" value="F:3'-5'-RNA exonuclease activity"/>
    <property type="evidence" value="ECO:0007669"/>
    <property type="project" value="TreeGrafter"/>
</dbReference>
<dbReference type="PANTHER" id="PTHR12121:SF36">
    <property type="entry name" value="ENDONUCLEASE_EXONUCLEASE_PHOSPHATASE DOMAIN-CONTAINING PROTEIN"/>
    <property type="match status" value="1"/>
</dbReference>
<evidence type="ECO:0000313" key="4">
    <source>
        <dbReference type="Proteomes" id="UP000075583"/>
    </source>
</evidence>
<dbReference type="InterPro" id="IPR005135">
    <property type="entry name" value="Endo/exonuclease/phosphatase"/>
</dbReference>